<comment type="caution">
    <text evidence="5">The sequence shown here is derived from an EMBL/GenBank/DDBJ whole genome shotgun (WGS) entry which is preliminary data.</text>
</comment>
<evidence type="ECO:0000259" key="3">
    <source>
        <dbReference type="Pfam" id="PF25954"/>
    </source>
</evidence>
<feature type="domain" description="YknX-like C-terminal permuted SH3-like" evidence="4">
    <location>
        <begin position="281"/>
        <end position="349"/>
    </location>
</feature>
<dbReference type="Gene3D" id="2.40.30.170">
    <property type="match status" value="1"/>
</dbReference>
<dbReference type="PANTHER" id="PTHR30469:SF15">
    <property type="entry name" value="HLYD FAMILY OF SECRETION PROTEINS"/>
    <property type="match status" value="1"/>
</dbReference>
<dbReference type="InterPro" id="IPR006143">
    <property type="entry name" value="RND_pump_MFP"/>
</dbReference>
<accession>A0A418M286</accession>
<dbReference type="NCBIfam" id="TIGR01730">
    <property type="entry name" value="RND_mfp"/>
    <property type="match status" value="1"/>
</dbReference>
<evidence type="ECO:0000256" key="2">
    <source>
        <dbReference type="SAM" id="Coils"/>
    </source>
</evidence>
<dbReference type="InterPro" id="IPR058792">
    <property type="entry name" value="Beta-barrel_RND_2"/>
</dbReference>
<proteinExistence type="inferred from homology"/>
<evidence type="ECO:0000259" key="4">
    <source>
        <dbReference type="Pfam" id="PF25989"/>
    </source>
</evidence>
<dbReference type="SUPFAM" id="SSF111369">
    <property type="entry name" value="HlyD-like secretion proteins"/>
    <property type="match status" value="1"/>
</dbReference>
<feature type="coiled-coil region" evidence="2">
    <location>
        <begin position="101"/>
        <end position="159"/>
    </location>
</feature>
<gene>
    <name evidence="5" type="ORF">DYU11_22820</name>
</gene>
<name>A0A418M286_9BACT</name>
<dbReference type="InterPro" id="IPR058637">
    <property type="entry name" value="YknX-like_C"/>
</dbReference>
<keyword evidence="2" id="KW-0175">Coiled coil</keyword>
<dbReference type="OrthoDB" id="9784685at2"/>
<dbReference type="AlphaFoldDB" id="A0A418M286"/>
<dbReference type="GO" id="GO:1990281">
    <property type="term" value="C:efflux pump complex"/>
    <property type="evidence" value="ECO:0007669"/>
    <property type="project" value="TreeGrafter"/>
</dbReference>
<dbReference type="Gene3D" id="2.40.50.100">
    <property type="match status" value="1"/>
</dbReference>
<sequence length="367" mass="40386">MKKWIAVLIGLLVVGSATALLMSNRRKQEAQLELTRRPLATTVAVARVQQRTFAEPVEFIGKTEAWREVQMTATTQGVIHDLYVRLNGLVRPHQPIARVDAELTEISLRAAEAALRKAQTDLIRYETLYRENNVPAADLENARLQGKNAESQVLTLKKQLRDAVVKAPIGGTVTEKNVEPGMFISPGTPLMTITDVSAVKLVVAVPEAELTQFWPGRRVPVRFEAYPGQSFTGTVHQIRLKGGEVGRFPVEIRVTNEAKRHPLRVGMTAHVTLTAAQPTTALTIPRTALITQQAQPAVYLFRNGRVAHRPVETERNAGEYVLVRGGLQPGDSVVVSGTGELRNGQLVQVAPEAFRQSAVRRNKTVTQ</sequence>
<feature type="domain" description="CusB-like beta-barrel" evidence="3">
    <location>
        <begin position="201"/>
        <end position="276"/>
    </location>
</feature>
<evidence type="ECO:0000313" key="5">
    <source>
        <dbReference type="EMBL" id="RIV19765.1"/>
    </source>
</evidence>
<dbReference type="EMBL" id="QXED01000007">
    <property type="protein sequence ID" value="RIV19765.1"/>
    <property type="molecule type" value="Genomic_DNA"/>
</dbReference>
<organism evidence="5 6">
    <name type="scientific">Fibrisoma montanum</name>
    <dbReference type="NCBI Taxonomy" id="2305895"/>
    <lineage>
        <taxon>Bacteria</taxon>
        <taxon>Pseudomonadati</taxon>
        <taxon>Bacteroidota</taxon>
        <taxon>Cytophagia</taxon>
        <taxon>Cytophagales</taxon>
        <taxon>Spirosomataceae</taxon>
        <taxon>Fibrisoma</taxon>
    </lineage>
</organism>
<dbReference type="RefSeq" id="WP_119670051.1">
    <property type="nucleotide sequence ID" value="NZ_QXED01000007.1"/>
</dbReference>
<dbReference type="PANTHER" id="PTHR30469">
    <property type="entry name" value="MULTIDRUG RESISTANCE PROTEIN MDTA"/>
    <property type="match status" value="1"/>
</dbReference>
<evidence type="ECO:0000313" key="6">
    <source>
        <dbReference type="Proteomes" id="UP000283523"/>
    </source>
</evidence>
<comment type="similarity">
    <text evidence="1">Belongs to the membrane fusion protein (MFP) (TC 8.A.1) family.</text>
</comment>
<protein>
    <submittedName>
        <fullName evidence="5">Efflux RND transporter periplasmic adaptor subunit</fullName>
    </submittedName>
</protein>
<dbReference type="Pfam" id="PF25954">
    <property type="entry name" value="Beta-barrel_RND_2"/>
    <property type="match status" value="1"/>
</dbReference>
<dbReference type="Gene3D" id="1.10.287.470">
    <property type="entry name" value="Helix hairpin bin"/>
    <property type="match status" value="1"/>
</dbReference>
<keyword evidence="6" id="KW-1185">Reference proteome</keyword>
<dbReference type="Gene3D" id="2.40.420.20">
    <property type="match status" value="1"/>
</dbReference>
<reference evidence="5 6" key="1">
    <citation type="submission" date="2018-08" db="EMBL/GenBank/DDBJ databases">
        <title>Fibrisoma montanum sp. nov., isolated from Danxia mountain soil.</title>
        <authorList>
            <person name="Huang Y."/>
        </authorList>
    </citation>
    <scope>NUCLEOTIDE SEQUENCE [LARGE SCALE GENOMIC DNA]</scope>
    <source>
        <strain evidence="5 6">HYT19</strain>
    </source>
</reference>
<evidence type="ECO:0000256" key="1">
    <source>
        <dbReference type="ARBA" id="ARBA00009477"/>
    </source>
</evidence>
<dbReference type="Pfam" id="PF25989">
    <property type="entry name" value="YknX_C"/>
    <property type="match status" value="1"/>
</dbReference>
<dbReference type="GO" id="GO:0015562">
    <property type="term" value="F:efflux transmembrane transporter activity"/>
    <property type="evidence" value="ECO:0007669"/>
    <property type="project" value="TreeGrafter"/>
</dbReference>
<dbReference type="Proteomes" id="UP000283523">
    <property type="component" value="Unassembled WGS sequence"/>
</dbReference>